<dbReference type="AlphaFoldDB" id="A0A2G2Y5J5"/>
<evidence type="ECO:0000313" key="3">
    <source>
        <dbReference type="EMBL" id="PHT65043.1"/>
    </source>
</evidence>
<reference evidence="3 4" key="1">
    <citation type="journal article" date="2014" name="Nat. Genet.">
        <title>Genome sequence of the hot pepper provides insights into the evolution of pungency in Capsicum species.</title>
        <authorList>
            <person name="Kim S."/>
            <person name="Park M."/>
            <person name="Yeom S.I."/>
            <person name="Kim Y.M."/>
            <person name="Lee J.M."/>
            <person name="Lee H.A."/>
            <person name="Seo E."/>
            <person name="Choi J."/>
            <person name="Cheong K."/>
            <person name="Kim K.T."/>
            <person name="Jung K."/>
            <person name="Lee G.W."/>
            <person name="Oh S.K."/>
            <person name="Bae C."/>
            <person name="Kim S.B."/>
            <person name="Lee H.Y."/>
            <person name="Kim S.Y."/>
            <person name="Kim M.S."/>
            <person name="Kang B.C."/>
            <person name="Jo Y.D."/>
            <person name="Yang H.B."/>
            <person name="Jeong H.J."/>
            <person name="Kang W.H."/>
            <person name="Kwon J.K."/>
            <person name="Shin C."/>
            <person name="Lim J.Y."/>
            <person name="Park J.H."/>
            <person name="Huh J.H."/>
            <person name="Kim J.S."/>
            <person name="Kim B.D."/>
            <person name="Cohen O."/>
            <person name="Paran I."/>
            <person name="Suh M.C."/>
            <person name="Lee S.B."/>
            <person name="Kim Y.K."/>
            <person name="Shin Y."/>
            <person name="Noh S.J."/>
            <person name="Park J."/>
            <person name="Seo Y.S."/>
            <person name="Kwon S.Y."/>
            <person name="Kim H.A."/>
            <person name="Park J.M."/>
            <person name="Kim H.J."/>
            <person name="Choi S.B."/>
            <person name="Bosland P.W."/>
            <person name="Reeves G."/>
            <person name="Jo S.H."/>
            <person name="Lee B.W."/>
            <person name="Cho H.T."/>
            <person name="Choi H.S."/>
            <person name="Lee M.S."/>
            <person name="Yu Y."/>
            <person name="Do Choi Y."/>
            <person name="Park B.S."/>
            <person name="van Deynze A."/>
            <person name="Ashrafi H."/>
            <person name="Hill T."/>
            <person name="Kim W.T."/>
            <person name="Pai H.S."/>
            <person name="Ahn H.K."/>
            <person name="Yeam I."/>
            <person name="Giovannoni J.J."/>
            <person name="Rose J.K."/>
            <person name="Sorensen I."/>
            <person name="Lee S.J."/>
            <person name="Kim R.W."/>
            <person name="Choi I.Y."/>
            <person name="Choi B.S."/>
            <person name="Lim J.S."/>
            <person name="Lee Y.H."/>
            <person name="Choi D."/>
        </authorList>
    </citation>
    <scope>NUCLEOTIDE SEQUENCE [LARGE SCALE GENOMIC DNA]</scope>
    <source>
        <strain evidence="4">cv. CM334</strain>
    </source>
</reference>
<organism evidence="3 4">
    <name type="scientific">Capsicum annuum</name>
    <name type="common">Capsicum pepper</name>
    <dbReference type="NCBI Taxonomy" id="4072"/>
    <lineage>
        <taxon>Eukaryota</taxon>
        <taxon>Viridiplantae</taxon>
        <taxon>Streptophyta</taxon>
        <taxon>Embryophyta</taxon>
        <taxon>Tracheophyta</taxon>
        <taxon>Spermatophyta</taxon>
        <taxon>Magnoliopsida</taxon>
        <taxon>eudicotyledons</taxon>
        <taxon>Gunneridae</taxon>
        <taxon>Pentapetalae</taxon>
        <taxon>asterids</taxon>
        <taxon>lamiids</taxon>
        <taxon>Solanales</taxon>
        <taxon>Solanaceae</taxon>
        <taxon>Solanoideae</taxon>
        <taxon>Capsiceae</taxon>
        <taxon>Capsicum</taxon>
    </lineage>
</organism>
<evidence type="ECO:0000256" key="2">
    <source>
        <dbReference type="SAM" id="MobiDB-lite"/>
    </source>
</evidence>
<accession>A0A2G2Y5J5</accession>
<proteinExistence type="predicted"/>
<sequence>MVATRSSLARRVLRHQLASSSSTIKVHNKRSRKFKKRGPDGNTPTSTIAPIQVPPPWGSTSSRPLEVPSDEEEKQRESKLNLNPLSRLEALKQTVHTKSYPQMNEQSKNMIINVRSWLVSTLTSGTTTNVDDMVTFAVGAFTMLNGLGVDDHCFYRDVTDLISKKYDLQMEKRKRDVLSFSELENKYEEVVILVDDLQENIKHIRGELKEGMEKMEPLKRDIEEAEEELRRKKKVVATIESDVESLKLNEEKCKAYLTNAHAKVEKLGTQVEAAKTAKEEIEQRKIIALQEIESISRRLLSTL</sequence>
<dbReference type="Proteomes" id="UP000222542">
    <property type="component" value="Unassembled WGS sequence"/>
</dbReference>
<dbReference type="EMBL" id="AYRZ02000012">
    <property type="protein sequence ID" value="PHT65043.1"/>
    <property type="molecule type" value="Genomic_DNA"/>
</dbReference>
<dbReference type="OMA" id="CKEAHHA"/>
<dbReference type="Gramene" id="PHT65043">
    <property type="protein sequence ID" value="PHT65043"/>
    <property type="gene ID" value="T459_29468"/>
</dbReference>
<evidence type="ECO:0000313" key="4">
    <source>
        <dbReference type="Proteomes" id="UP000222542"/>
    </source>
</evidence>
<dbReference type="STRING" id="4072.A0A2G2Y5J5"/>
<comment type="caution">
    <text evidence="3">The sequence shown here is derived from an EMBL/GenBank/DDBJ whole genome shotgun (WGS) entry which is preliminary data.</text>
</comment>
<feature type="coiled-coil region" evidence="1">
    <location>
        <begin position="180"/>
        <end position="298"/>
    </location>
</feature>
<keyword evidence="1" id="KW-0175">Coiled coil</keyword>
<gene>
    <name evidence="3" type="ORF">T459_29468</name>
</gene>
<feature type="compositionally biased region" description="Basic residues" evidence="2">
    <location>
        <begin position="26"/>
        <end position="36"/>
    </location>
</feature>
<reference evidence="3 4" key="2">
    <citation type="journal article" date="2017" name="Genome Biol.">
        <title>New reference genome sequences of hot pepper reveal the massive evolution of plant disease-resistance genes by retroduplication.</title>
        <authorList>
            <person name="Kim S."/>
            <person name="Park J."/>
            <person name="Yeom S.I."/>
            <person name="Kim Y.M."/>
            <person name="Seo E."/>
            <person name="Kim K.T."/>
            <person name="Kim M.S."/>
            <person name="Lee J.M."/>
            <person name="Cheong K."/>
            <person name="Shin H.S."/>
            <person name="Kim S.B."/>
            <person name="Han K."/>
            <person name="Lee J."/>
            <person name="Park M."/>
            <person name="Lee H.A."/>
            <person name="Lee H.Y."/>
            <person name="Lee Y."/>
            <person name="Oh S."/>
            <person name="Lee J.H."/>
            <person name="Choi E."/>
            <person name="Choi E."/>
            <person name="Lee S.E."/>
            <person name="Jeon J."/>
            <person name="Kim H."/>
            <person name="Choi G."/>
            <person name="Song H."/>
            <person name="Lee J."/>
            <person name="Lee S.C."/>
            <person name="Kwon J.K."/>
            <person name="Lee H.Y."/>
            <person name="Koo N."/>
            <person name="Hong Y."/>
            <person name="Kim R.W."/>
            <person name="Kang W.H."/>
            <person name="Huh J.H."/>
            <person name="Kang B.C."/>
            <person name="Yang T.J."/>
            <person name="Lee Y.H."/>
            <person name="Bennetzen J.L."/>
            <person name="Choi D."/>
        </authorList>
    </citation>
    <scope>NUCLEOTIDE SEQUENCE [LARGE SCALE GENOMIC DNA]</scope>
    <source>
        <strain evidence="4">cv. CM334</strain>
    </source>
</reference>
<evidence type="ECO:0000256" key="1">
    <source>
        <dbReference type="SAM" id="Coils"/>
    </source>
</evidence>
<feature type="region of interest" description="Disordered" evidence="2">
    <location>
        <begin position="17"/>
        <end position="78"/>
    </location>
</feature>
<name>A0A2G2Y5J5_CAPAN</name>
<keyword evidence="4" id="KW-1185">Reference proteome</keyword>
<protein>
    <submittedName>
        <fullName evidence="3">Uncharacterized protein</fullName>
    </submittedName>
</protein>